<comment type="pathway">
    <text evidence="1 9">Cell wall biogenesis; peptidoglycan biosynthesis.</text>
</comment>
<evidence type="ECO:0000256" key="9">
    <source>
        <dbReference type="PROSITE-ProRule" id="PRU01373"/>
    </source>
</evidence>
<dbReference type="InterPro" id="IPR050979">
    <property type="entry name" value="LD-transpeptidase"/>
</dbReference>
<name>A0A939J904_9HYPH</name>
<gene>
    <name evidence="12" type="ORF">J0X15_06645</name>
</gene>
<comment type="caution">
    <text evidence="12">The sequence shown here is derived from an EMBL/GenBank/DDBJ whole genome shotgun (WGS) entry which is preliminary data.</text>
</comment>
<dbReference type="AlphaFoldDB" id="A0A939J904"/>
<dbReference type="EMBL" id="JAFLNF010000002">
    <property type="protein sequence ID" value="MBO0344888.1"/>
    <property type="molecule type" value="Genomic_DNA"/>
</dbReference>
<dbReference type="GO" id="GO:0071555">
    <property type="term" value="P:cell wall organization"/>
    <property type="evidence" value="ECO:0007669"/>
    <property type="project" value="UniProtKB-UniRule"/>
</dbReference>
<evidence type="ECO:0000256" key="8">
    <source>
        <dbReference type="ARBA" id="ARBA00023316"/>
    </source>
</evidence>
<sequence length="229" mass="25601">MSLSRRSFIVSASAALLAGCASNSRPMPQAMAPTPGTLRRIDPAYVQMYSALPQERFPIPAVDLQKIDPVYYRQIVDYPTSEPAGTIVVDTPNRFLYLTMEHGKAMRYGVGIGRDGFTWSGEARIAYKREWPTWTPPSEMIDRQPELEKYRNGMPPALDNPLGARALYIFQNGKDTLYRLHGTSEDWSIGKAVSSGCVRLLHHDVIDLYNRVPKGTRIVVRQASMPGVS</sequence>
<evidence type="ECO:0000259" key="11">
    <source>
        <dbReference type="PROSITE" id="PS52029"/>
    </source>
</evidence>
<keyword evidence="8 9" id="KW-0961">Cell wall biogenesis/degradation</keyword>
<keyword evidence="4" id="KW-0808">Transferase</keyword>
<dbReference type="GO" id="GO:0016757">
    <property type="term" value="F:glycosyltransferase activity"/>
    <property type="evidence" value="ECO:0007669"/>
    <property type="project" value="UniProtKB-KW"/>
</dbReference>
<dbReference type="Proteomes" id="UP000664779">
    <property type="component" value="Unassembled WGS sequence"/>
</dbReference>
<dbReference type="Gene3D" id="2.40.440.10">
    <property type="entry name" value="L,D-transpeptidase catalytic domain-like"/>
    <property type="match status" value="1"/>
</dbReference>
<organism evidence="12 13">
    <name type="scientific">Roseibium limicola</name>
    <dbReference type="NCBI Taxonomy" id="2816037"/>
    <lineage>
        <taxon>Bacteria</taxon>
        <taxon>Pseudomonadati</taxon>
        <taxon>Pseudomonadota</taxon>
        <taxon>Alphaproteobacteria</taxon>
        <taxon>Hyphomicrobiales</taxon>
        <taxon>Stappiaceae</taxon>
        <taxon>Roseibium</taxon>
    </lineage>
</organism>
<evidence type="ECO:0000313" key="12">
    <source>
        <dbReference type="EMBL" id="MBO0344888.1"/>
    </source>
</evidence>
<dbReference type="PROSITE" id="PS51257">
    <property type="entry name" value="PROKAR_LIPOPROTEIN"/>
    <property type="match status" value="1"/>
</dbReference>
<dbReference type="PROSITE" id="PS51318">
    <property type="entry name" value="TAT"/>
    <property type="match status" value="1"/>
</dbReference>
<keyword evidence="7 9" id="KW-0573">Peptidoglycan synthesis</keyword>
<dbReference type="GO" id="GO:0018104">
    <property type="term" value="P:peptidoglycan-protein cross-linking"/>
    <property type="evidence" value="ECO:0007669"/>
    <property type="project" value="TreeGrafter"/>
</dbReference>
<accession>A0A939J904</accession>
<feature type="signal peptide" evidence="10">
    <location>
        <begin position="1"/>
        <end position="18"/>
    </location>
</feature>
<dbReference type="PANTHER" id="PTHR30582:SF24">
    <property type="entry name" value="L,D-TRANSPEPTIDASE ERFK_SRFK-RELATED"/>
    <property type="match status" value="1"/>
</dbReference>
<dbReference type="SUPFAM" id="SSF141523">
    <property type="entry name" value="L,D-transpeptidase catalytic domain-like"/>
    <property type="match status" value="1"/>
</dbReference>
<feature type="domain" description="L,D-TPase catalytic" evidence="11">
    <location>
        <begin position="85"/>
        <end position="221"/>
    </location>
</feature>
<evidence type="ECO:0000256" key="5">
    <source>
        <dbReference type="ARBA" id="ARBA00022801"/>
    </source>
</evidence>
<feature type="chain" id="PRO_5037622977" evidence="10">
    <location>
        <begin position="19"/>
        <end position="229"/>
    </location>
</feature>
<evidence type="ECO:0000256" key="2">
    <source>
        <dbReference type="ARBA" id="ARBA00005992"/>
    </source>
</evidence>
<dbReference type="GO" id="GO:0005576">
    <property type="term" value="C:extracellular region"/>
    <property type="evidence" value="ECO:0007669"/>
    <property type="project" value="TreeGrafter"/>
</dbReference>
<evidence type="ECO:0000256" key="1">
    <source>
        <dbReference type="ARBA" id="ARBA00004752"/>
    </source>
</evidence>
<dbReference type="InterPro" id="IPR038063">
    <property type="entry name" value="Transpep_catalytic_dom"/>
</dbReference>
<dbReference type="InterPro" id="IPR006311">
    <property type="entry name" value="TAT_signal"/>
</dbReference>
<keyword evidence="5" id="KW-0378">Hydrolase</keyword>
<evidence type="ECO:0000256" key="10">
    <source>
        <dbReference type="SAM" id="SignalP"/>
    </source>
</evidence>
<feature type="active site" description="Proton donor/acceptor" evidence="9">
    <location>
        <position position="181"/>
    </location>
</feature>
<dbReference type="InterPro" id="IPR005490">
    <property type="entry name" value="LD_TPept_cat_dom"/>
</dbReference>
<keyword evidence="6 9" id="KW-0133">Cell shape</keyword>
<keyword evidence="3" id="KW-0328">Glycosyltransferase</keyword>
<dbReference type="PANTHER" id="PTHR30582">
    <property type="entry name" value="L,D-TRANSPEPTIDASE"/>
    <property type="match status" value="1"/>
</dbReference>
<protein>
    <submittedName>
        <fullName evidence="12">L,D-transpeptidase</fullName>
    </submittedName>
</protein>
<evidence type="ECO:0000313" key="13">
    <source>
        <dbReference type="Proteomes" id="UP000664779"/>
    </source>
</evidence>
<dbReference type="GO" id="GO:0071972">
    <property type="term" value="F:peptidoglycan L,D-transpeptidase activity"/>
    <property type="evidence" value="ECO:0007669"/>
    <property type="project" value="TreeGrafter"/>
</dbReference>
<dbReference type="FunFam" id="2.40.440.10:FF:000002">
    <property type="entry name" value="L,D-transpeptidase ErfK/SrfK"/>
    <property type="match status" value="1"/>
</dbReference>
<evidence type="ECO:0000256" key="4">
    <source>
        <dbReference type="ARBA" id="ARBA00022679"/>
    </source>
</evidence>
<comment type="similarity">
    <text evidence="2">Belongs to the YkuD family.</text>
</comment>
<evidence type="ECO:0000256" key="6">
    <source>
        <dbReference type="ARBA" id="ARBA00022960"/>
    </source>
</evidence>
<dbReference type="Pfam" id="PF03734">
    <property type="entry name" value="YkuD"/>
    <property type="match status" value="1"/>
</dbReference>
<keyword evidence="13" id="KW-1185">Reference proteome</keyword>
<proteinExistence type="inferred from homology"/>
<evidence type="ECO:0000256" key="3">
    <source>
        <dbReference type="ARBA" id="ARBA00022676"/>
    </source>
</evidence>
<reference evidence="12" key="1">
    <citation type="submission" date="2021-03" db="EMBL/GenBank/DDBJ databases">
        <title>Roseibium sp. CAU 1637 isolated from Incheon.</title>
        <authorList>
            <person name="Kim W."/>
        </authorList>
    </citation>
    <scope>NUCLEOTIDE SEQUENCE</scope>
    <source>
        <strain evidence="12">CAU 1637</strain>
    </source>
</reference>
<dbReference type="CDD" id="cd16913">
    <property type="entry name" value="YkuD_like"/>
    <property type="match status" value="1"/>
</dbReference>
<feature type="active site" description="Nucleophile" evidence="9">
    <location>
        <position position="197"/>
    </location>
</feature>
<evidence type="ECO:0000256" key="7">
    <source>
        <dbReference type="ARBA" id="ARBA00022984"/>
    </source>
</evidence>
<dbReference type="RefSeq" id="WP_206939081.1">
    <property type="nucleotide sequence ID" value="NZ_JAFLNF010000002.1"/>
</dbReference>
<dbReference type="GO" id="GO:0008360">
    <property type="term" value="P:regulation of cell shape"/>
    <property type="evidence" value="ECO:0007669"/>
    <property type="project" value="UniProtKB-UniRule"/>
</dbReference>
<dbReference type="PROSITE" id="PS52029">
    <property type="entry name" value="LD_TPASE"/>
    <property type="match status" value="1"/>
</dbReference>
<keyword evidence="10" id="KW-0732">Signal</keyword>